<dbReference type="Pfam" id="PF11457">
    <property type="entry name" value="DUF3021"/>
    <property type="match status" value="1"/>
</dbReference>
<dbReference type="InterPro" id="IPR021560">
    <property type="entry name" value="DUF3021"/>
</dbReference>
<dbReference type="OrthoDB" id="1692963at2"/>
<sequence length="144" mass="16712">MKNLGKFINLFLVGVGIGTLVEVFISIFIGQITVGVPLYFSKFDSLILARILEILFYGGFSIVGNFSARFYRDDSNSILKASLMQFIILFIYFSFTGYFLCWFRSLYVFLGAFAIFLFIFFSIWTLIFLIEKKKIEKINKKFSN</sequence>
<name>A0A379C6B8_9FIRM</name>
<dbReference type="STRING" id="1122949.GCA_000378725_01750"/>
<accession>A0A379C6B8</accession>
<keyword evidence="1" id="KW-1133">Transmembrane helix</keyword>
<gene>
    <name evidence="2" type="ORF">NCTC13149_01473</name>
</gene>
<evidence type="ECO:0000313" key="2">
    <source>
        <dbReference type="EMBL" id="SUB57628.1"/>
    </source>
</evidence>
<feature type="transmembrane region" description="Helical" evidence="1">
    <location>
        <begin position="7"/>
        <end position="40"/>
    </location>
</feature>
<protein>
    <submittedName>
        <fullName evidence="2">Protein of uncharacterized function (DUF3021)</fullName>
    </submittedName>
</protein>
<dbReference type="Proteomes" id="UP000255517">
    <property type="component" value="Unassembled WGS sequence"/>
</dbReference>
<feature type="transmembrane region" description="Helical" evidence="1">
    <location>
        <begin position="78"/>
        <end position="100"/>
    </location>
</feature>
<evidence type="ECO:0000256" key="1">
    <source>
        <dbReference type="SAM" id="Phobius"/>
    </source>
</evidence>
<feature type="transmembrane region" description="Helical" evidence="1">
    <location>
        <begin position="106"/>
        <end position="130"/>
    </location>
</feature>
<dbReference type="AlphaFoldDB" id="A0A379C6B8"/>
<dbReference type="EMBL" id="UGSZ01000001">
    <property type="protein sequence ID" value="SUB57628.1"/>
    <property type="molecule type" value="Genomic_DNA"/>
</dbReference>
<reference evidence="2 3" key="1">
    <citation type="submission" date="2018-06" db="EMBL/GenBank/DDBJ databases">
        <authorList>
            <consortium name="Pathogen Informatics"/>
            <person name="Doyle S."/>
        </authorList>
    </citation>
    <scope>NUCLEOTIDE SEQUENCE [LARGE SCALE GENOMIC DNA]</scope>
    <source>
        <strain evidence="2 3">NCTC13149</strain>
    </source>
</reference>
<proteinExistence type="predicted"/>
<dbReference type="RefSeq" id="WP_019035343.1">
    <property type="nucleotide sequence ID" value="NZ_JASOSY010000016.1"/>
</dbReference>
<keyword evidence="1" id="KW-0812">Transmembrane</keyword>
<feature type="transmembrane region" description="Helical" evidence="1">
    <location>
        <begin position="46"/>
        <end position="66"/>
    </location>
</feature>
<evidence type="ECO:0000313" key="3">
    <source>
        <dbReference type="Proteomes" id="UP000255517"/>
    </source>
</evidence>
<organism evidence="2 3">
    <name type="scientific">Peptoniphilus lacrimalis</name>
    <dbReference type="NCBI Taxonomy" id="33031"/>
    <lineage>
        <taxon>Bacteria</taxon>
        <taxon>Bacillati</taxon>
        <taxon>Bacillota</taxon>
        <taxon>Tissierellia</taxon>
        <taxon>Tissierellales</taxon>
        <taxon>Peptoniphilaceae</taxon>
        <taxon>Peptoniphilus</taxon>
    </lineage>
</organism>
<keyword evidence="1" id="KW-0472">Membrane</keyword>